<dbReference type="Gene3D" id="3.30.420.10">
    <property type="entry name" value="Ribonuclease H-like superfamily/Ribonuclease H"/>
    <property type="match status" value="1"/>
</dbReference>
<gene>
    <name evidence="2" type="ORF">FD22_GL002086</name>
</gene>
<dbReference type="GO" id="GO:0003676">
    <property type="term" value="F:nucleic acid binding"/>
    <property type="evidence" value="ECO:0007669"/>
    <property type="project" value="InterPro"/>
</dbReference>
<proteinExistence type="predicted"/>
<dbReference type="InterPro" id="IPR050900">
    <property type="entry name" value="Transposase_IS3/IS150/IS904"/>
</dbReference>
<dbReference type="PATRIC" id="fig|913848.6.peg.2131"/>
<dbReference type="Pfam" id="PF00665">
    <property type="entry name" value="rve"/>
    <property type="match status" value="1"/>
</dbReference>
<dbReference type="InterPro" id="IPR036397">
    <property type="entry name" value="RNaseH_sf"/>
</dbReference>
<protein>
    <submittedName>
        <fullName evidence="2">Insertion element</fullName>
    </submittedName>
</protein>
<comment type="caution">
    <text evidence="2">The sequence shown here is derived from an EMBL/GenBank/DDBJ whole genome shotgun (WGS) entry which is preliminary data.</text>
</comment>
<dbReference type="PANTHER" id="PTHR46889">
    <property type="entry name" value="TRANSPOSASE INSF FOR INSERTION SEQUENCE IS3B-RELATED"/>
    <property type="match status" value="1"/>
</dbReference>
<dbReference type="InterPro" id="IPR001584">
    <property type="entry name" value="Integrase_cat-core"/>
</dbReference>
<dbReference type="PANTHER" id="PTHR46889:SF7">
    <property type="entry name" value="TRANSPOSASE FOR INSERTION SEQUENCE ELEMENT IS904"/>
    <property type="match status" value="1"/>
</dbReference>
<sequence length="79" mass="8634">MIIGFSFGKTMDTSLVTRTLAEAVANHQPATGLILHTDQGAQYTSSVFQAQLNKLDISHSYSRKGCPYDNAEIESFHAT</sequence>
<evidence type="ECO:0000313" key="2">
    <source>
        <dbReference type="EMBL" id="KRK14819.1"/>
    </source>
</evidence>
<dbReference type="Proteomes" id="UP000051181">
    <property type="component" value="Unassembled WGS sequence"/>
</dbReference>
<evidence type="ECO:0000313" key="3">
    <source>
        <dbReference type="Proteomes" id="UP000051181"/>
    </source>
</evidence>
<dbReference type="GO" id="GO:0015074">
    <property type="term" value="P:DNA integration"/>
    <property type="evidence" value="ECO:0007669"/>
    <property type="project" value="InterPro"/>
</dbReference>
<dbReference type="AlphaFoldDB" id="A0A0R1F3H6"/>
<dbReference type="EMBL" id="AZCN01000065">
    <property type="protein sequence ID" value="KRK14819.1"/>
    <property type="molecule type" value="Genomic_DNA"/>
</dbReference>
<feature type="domain" description="Integrase catalytic" evidence="1">
    <location>
        <begin position="1"/>
        <end position="79"/>
    </location>
</feature>
<name>A0A0R1F3H6_9LACO</name>
<evidence type="ECO:0000259" key="1">
    <source>
        <dbReference type="PROSITE" id="PS50994"/>
    </source>
</evidence>
<dbReference type="eggNOG" id="COG2801">
    <property type="taxonomic scope" value="Bacteria"/>
</dbReference>
<reference evidence="2 3" key="1">
    <citation type="journal article" date="2015" name="Genome Announc.">
        <title>Expanding the biotechnology potential of lactobacilli through comparative genomics of 213 strains and associated genera.</title>
        <authorList>
            <person name="Sun Z."/>
            <person name="Harris H.M."/>
            <person name="McCann A."/>
            <person name="Guo C."/>
            <person name="Argimon S."/>
            <person name="Zhang W."/>
            <person name="Yang X."/>
            <person name="Jeffery I.B."/>
            <person name="Cooney J.C."/>
            <person name="Kagawa T.F."/>
            <person name="Liu W."/>
            <person name="Song Y."/>
            <person name="Salvetti E."/>
            <person name="Wrobel A."/>
            <person name="Rasinkangas P."/>
            <person name="Parkhill J."/>
            <person name="Rea M.C."/>
            <person name="O'Sullivan O."/>
            <person name="Ritari J."/>
            <person name="Douillard F.P."/>
            <person name="Paul Ross R."/>
            <person name="Yang R."/>
            <person name="Briner A.E."/>
            <person name="Felis G.E."/>
            <person name="de Vos W.M."/>
            <person name="Barrangou R."/>
            <person name="Klaenhammer T.R."/>
            <person name="Caufield P.W."/>
            <person name="Cui Y."/>
            <person name="Zhang H."/>
            <person name="O'Toole P.W."/>
        </authorList>
    </citation>
    <scope>NUCLEOTIDE SEQUENCE [LARGE SCALE GENOMIC DNA]</scope>
    <source>
        <strain evidence="2 3">DSM 20001</strain>
    </source>
</reference>
<accession>A0A0R1F3H6</accession>
<dbReference type="InterPro" id="IPR012337">
    <property type="entry name" value="RNaseH-like_sf"/>
</dbReference>
<dbReference type="SUPFAM" id="SSF53098">
    <property type="entry name" value="Ribonuclease H-like"/>
    <property type="match status" value="1"/>
</dbReference>
<dbReference type="PROSITE" id="PS50994">
    <property type="entry name" value="INTEGRASE"/>
    <property type="match status" value="1"/>
</dbReference>
<organism evidence="2 3">
    <name type="scientific">Loigolactobacillus coryniformis subsp. coryniformis KCTC 3167 = DSM 20001</name>
    <dbReference type="NCBI Taxonomy" id="913848"/>
    <lineage>
        <taxon>Bacteria</taxon>
        <taxon>Bacillati</taxon>
        <taxon>Bacillota</taxon>
        <taxon>Bacilli</taxon>
        <taxon>Lactobacillales</taxon>
        <taxon>Lactobacillaceae</taxon>
        <taxon>Loigolactobacillus</taxon>
    </lineage>
</organism>